<reference evidence="1 2" key="1">
    <citation type="journal article" date="2016" name="Mol. Biol. Evol.">
        <title>Comparative Genomics of Early-Diverging Mushroom-Forming Fungi Provides Insights into the Origins of Lignocellulose Decay Capabilities.</title>
        <authorList>
            <person name="Nagy L.G."/>
            <person name="Riley R."/>
            <person name="Tritt A."/>
            <person name="Adam C."/>
            <person name="Daum C."/>
            <person name="Floudas D."/>
            <person name="Sun H."/>
            <person name="Yadav J.S."/>
            <person name="Pangilinan J."/>
            <person name="Larsson K.H."/>
            <person name="Matsuura K."/>
            <person name="Barry K."/>
            <person name="Labutti K."/>
            <person name="Kuo R."/>
            <person name="Ohm R.A."/>
            <person name="Bhattacharya S.S."/>
            <person name="Shirouzu T."/>
            <person name="Yoshinaga Y."/>
            <person name="Martin F.M."/>
            <person name="Grigoriev I.V."/>
            <person name="Hibbett D.S."/>
        </authorList>
    </citation>
    <scope>NUCLEOTIDE SEQUENCE [LARGE SCALE GENOMIC DNA]</scope>
    <source>
        <strain evidence="1 2">HHB14362 ss-1</strain>
    </source>
</reference>
<organism evidence="1 2">
    <name type="scientific">Neolentinus lepideus HHB14362 ss-1</name>
    <dbReference type="NCBI Taxonomy" id="1314782"/>
    <lineage>
        <taxon>Eukaryota</taxon>
        <taxon>Fungi</taxon>
        <taxon>Dikarya</taxon>
        <taxon>Basidiomycota</taxon>
        <taxon>Agaricomycotina</taxon>
        <taxon>Agaricomycetes</taxon>
        <taxon>Gloeophyllales</taxon>
        <taxon>Gloeophyllaceae</taxon>
        <taxon>Neolentinus</taxon>
    </lineage>
</organism>
<evidence type="ECO:0000313" key="1">
    <source>
        <dbReference type="EMBL" id="KZT22757.1"/>
    </source>
</evidence>
<sequence length="199" mass="21615">MHPVVLSSASDRATIIDIRHFGAPLVQTLVLGPLSANLIHSGAMIFGVIFSCYPSYAPSTSPHKILLRWSGVTVIFPSPISFWSIRTFETDVSHLHRRGDIYPSMLGTFAMSRAAMSSHQQTANEASRATPDSAQGRTPCILVVYSELSSRHVISGPHLGRAVSLLRRTSSTRRSGGTILCFVSCCHSHTGEIARIDDL</sequence>
<proteinExistence type="predicted"/>
<keyword evidence="2" id="KW-1185">Reference proteome</keyword>
<dbReference type="InParanoid" id="A0A165QR24"/>
<protein>
    <submittedName>
        <fullName evidence="1">Uncharacterized protein</fullName>
    </submittedName>
</protein>
<evidence type="ECO:0000313" key="2">
    <source>
        <dbReference type="Proteomes" id="UP000076761"/>
    </source>
</evidence>
<gene>
    <name evidence="1" type="ORF">NEOLEDRAFT_631587</name>
</gene>
<dbReference type="Proteomes" id="UP000076761">
    <property type="component" value="Unassembled WGS sequence"/>
</dbReference>
<name>A0A165QR24_9AGAM</name>
<accession>A0A165QR24</accession>
<dbReference type="AlphaFoldDB" id="A0A165QR24"/>
<dbReference type="EMBL" id="KV425592">
    <property type="protein sequence ID" value="KZT22757.1"/>
    <property type="molecule type" value="Genomic_DNA"/>
</dbReference>